<dbReference type="SMART" id="SM00458">
    <property type="entry name" value="RICIN"/>
    <property type="match status" value="1"/>
</dbReference>
<accession>A0AAD7HZC8</accession>
<dbReference type="AlphaFoldDB" id="A0AAD7HZC8"/>
<dbReference type="EMBL" id="JARKIB010000152">
    <property type="protein sequence ID" value="KAJ7731517.1"/>
    <property type="molecule type" value="Genomic_DNA"/>
</dbReference>
<keyword evidence="4" id="KW-1185">Reference proteome</keyword>
<dbReference type="Gene3D" id="2.80.10.50">
    <property type="match status" value="1"/>
</dbReference>
<dbReference type="Proteomes" id="UP001215598">
    <property type="component" value="Unassembled WGS sequence"/>
</dbReference>
<evidence type="ECO:0000313" key="3">
    <source>
        <dbReference type="EMBL" id="KAJ7731517.1"/>
    </source>
</evidence>
<organism evidence="3 4">
    <name type="scientific">Mycena metata</name>
    <dbReference type="NCBI Taxonomy" id="1033252"/>
    <lineage>
        <taxon>Eukaryota</taxon>
        <taxon>Fungi</taxon>
        <taxon>Dikarya</taxon>
        <taxon>Basidiomycota</taxon>
        <taxon>Agaricomycotina</taxon>
        <taxon>Agaricomycetes</taxon>
        <taxon>Agaricomycetidae</taxon>
        <taxon>Agaricales</taxon>
        <taxon>Marasmiineae</taxon>
        <taxon>Mycenaceae</taxon>
        <taxon>Mycena</taxon>
    </lineage>
</organism>
<evidence type="ECO:0000259" key="2">
    <source>
        <dbReference type="SMART" id="SM00458"/>
    </source>
</evidence>
<comment type="caution">
    <text evidence="3">The sequence shown here is derived from an EMBL/GenBank/DDBJ whole genome shotgun (WGS) entry which is preliminary data.</text>
</comment>
<dbReference type="InterPro" id="IPR035992">
    <property type="entry name" value="Ricin_B-like_lectins"/>
</dbReference>
<evidence type="ECO:0000313" key="4">
    <source>
        <dbReference type="Proteomes" id="UP001215598"/>
    </source>
</evidence>
<dbReference type="SUPFAM" id="SSF50370">
    <property type="entry name" value="Ricin B-like lectins"/>
    <property type="match status" value="1"/>
</dbReference>
<dbReference type="InterPro" id="IPR000772">
    <property type="entry name" value="Ricin_B_lectin"/>
</dbReference>
<feature type="signal peptide" evidence="1">
    <location>
        <begin position="1"/>
        <end position="18"/>
    </location>
</feature>
<feature type="chain" id="PRO_5041988226" evidence="1">
    <location>
        <begin position="19"/>
        <end position="229"/>
    </location>
</feature>
<proteinExistence type="predicted"/>
<name>A0AAD7HZC8_9AGAR</name>
<evidence type="ECO:0000256" key="1">
    <source>
        <dbReference type="SAM" id="SignalP"/>
    </source>
</evidence>
<reference evidence="3" key="1">
    <citation type="submission" date="2023-03" db="EMBL/GenBank/DDBJ databases">
        <title>Massive genome expansion in bonnet fungi (Mycena s.s.) driven by repeated elements and novel gene families across ecological guilds.</title>
        <authorList>
            <consortium name="Lawrence Berkeley National Laboratory"/>
            <person name="Harder C.B."/>
            <person name="Miyauchi S."/>
            <person name="Viragh M."/>
            <person name="Kuo A."/>
            <person name="Thoen E."/>
            <person name="Andreopoulos B."/>
            <person name="Lu D."/>
            <person name="Skrede I."/>
            <person name="Drula E."/>
            <person name="Henrissat B."/>
            <person name="Morin E."/>
            <person name="Kohler A."/>
            <person name="Barry K."/>
            <person name="LaButti K."/>
            <person name="Morin E."/>
            <person name="Salamov A."/>
            <person name="Lipzen A."/>
            <person name="Mereny Z."/>
            <person name="Hegedus B."/>
            <person name="Baldrian P."/>
            <person name="Stursova M."/>
            <person name="Weitz H."/>
            <person name="Taylor A."/>
            <person name="Grigoriev I.V."/>
            <person name="Nagy L.G."/>
            <person name="Martin F."/>
            <person name="Kauserud H."/>
        </authorList>
    </citation>
    <scope>NUCLEOTIDE SEQUENCE</scope>
    <source>
        <strain evidence="3">CBHHK182m</strain>
    </source>
</reference>
<protein>
    <submittedName>
        <fullName evidence="3">Ricin B lectin domain-containing protein</fullName>
    </submittedName>
</protein>
<dbReference type="PROSITE" id="PS50231">
    <property type="entry name" value="RICIN_B_LECTIN"/>
    <property type="match status" value="1"/>
</dbReference>
<gene>
    <name evidence="3" type="ORF">B0H16DRAFT_202588</name>
</gene>
<sequence length="229" mass="24461">MFSSTLVALVGFALSTAARQIQTLNPAFYTAGIQGCIAVAENADGEPLIIHNCNTESDLTEQDWVVAFFTRQNAGPQQISVFGDKCIDVTGGVNADGTKLQIWTCAEGNTNQHWISVTDSTFQWSGTNKCIDLSGGKITDGNQLQIWTCDDRNANQHWIGAPNPDTTEFLNLIGGIVSVSVGPFCITAASNTDALAIPAGPPLSTPSSAKSRRSTTNALTFRTDLWSME</sequence>
<feature type="domain" description="Ricin B lectin" evidence="2">
    <location>
        <begin position="74"/>
        <end position="222"/>
    </location>
</feature>
<keyword evidence="1" id="KW-0732">Signal</keyword>
<dbReference type="CDD" id="cd00161">
    <property type="entry name" value="beta-trefoil_Ricin-like"/>
    <property type="match status" value="1"/>
</dbReference>
<dbReference type="Pfam" id="PF00652">
    <property type="entry name" value="Ricin_B_lectin"/>
    <property type="match status" value="1"/>
</dbReference>